<reference evidence="2 3" key="1">
    <citation type="submission" date="2016-10" db="EMBL/GenBank/DDBJ databases">
        <authorList>
            <person name="de Groot N.N."/>
        </authorList>
    </citation>
    <scope>NUCLEOTIDE SEQUENCE [LARGE SCALE GENOMIC DNA]</scope>
    <source>
        <strain evidence="2 3">DSM 19938</strain>
    </source>
</reference>
<evidence type="ECO:0000256" key="1">
    <source>
        <dbReference type="SAM" id="MobiDB-lite"/>
    </source>
</evidence>
<protein>
    <submittedName>
        <fullName evidence="2">Uncharacterized protein</fullName>
    </submittedName>
</protein>
<proteinExistence type="predicted"/>
<evidence type="ECO:0000313" key="3">
    <source>
        <dbReference type="Proteomes" id="UP000199532"/>
    </source>
</evidence>
<feature type="compositionally biased region" description="Basic and acidic residues" evidence="1">
    <location>
        <begin position="21"/>
        <end position="30"/>
    </location>
</feature>
<accession>A0A1H6TBH4</accession>
<dbReference type="AlphaFoldDB" id="A0A1H6TBH4"/>
<sequence length="47" mass="5458">MILALLNFLKGRFDKDSIQAAKSSEKRMTRQEAFQQMRELAKKSGKK</sequence>
<gene>
    <name evidence="2" type="ORF">SAMN04487995_2039</name>
</gene>
<dbReference type="Proteomes" id="UP000199532">
    <property type="component" value="Unassembled WGS sequence"/>
</dbReference>
<name>A0A1H6TBH4_9BACT</name>
<organism evidence="2 3">
    <name type="scientific">Dyadobacter koreensis</name>
    <dbReference type="NCBI Taxonomy" id="408657"/>
    <lineage>
        <taxon>Bacteria</taxon>
        <taxon>Pseudomonadati</taxon>
        <taxon>Bacteroidota</taxon>
        <taxon>Cytophagia</taxon>
        <taxon>Cytophagales</taxon>
        <taxon>Spirosomataceae</taxon>
        <taxon>Dyadobacter</taxon>
    </lineage>
</organism>
<feature type="region of interest" description="Disordered" evidence="1">
    <location>
        <begin position="21"/>
        <end position="47"/>
    </location>
</feature>
<evidence type="ECO:0000313" key="2">
    <source>
        <dbReference type="EMBL" id="SEI75504.1"/>
    </source>
</evidence>
<dbReference type="EMBL" id="FNXY01000003">
    <property type="protein sequence ID" value="SEI75504.1"/>
    <property type="molecule type" value="Genomic_DNA"/>
</dbReference>
<keyword evidence="3" id="KW-1185">Reference proteome</keyword>
<dbReference type="RefSeq" id="WP_177196996.1">
    <property type="nucleotide sequence ID" value="NZ_FNXY01000003.1"/>
</dbReference>